<dbReference type="GO" id="GO:0050660">
    <property type="term" value="F:flavin adenine dinucleotide binding"/>
    <property type="evidence" value="ECO:0007669"/>
    <property type="project" value="InterPro"/>
</dbReference>
<dbReference type="PANTHER" id="PTHR43884">
    <property type="entry name" value="ACYL-COA DEHYDROGENASE"/>
    <property type="match status" value="1"/>
</dbReference>
<dbReference type="InterPro" id="IPR036250">
    <property type="entry name" value="AcylCo_DH-like_C"/>
</dbReference>
<evidence type="ECO:0000256" key="5">
    <source>
        <dbReference type="ARBA" id="ARBA00023002"/>
    </source>
</evidence>
<dbReference type="EMBL" id="RDQO01000002">
    <property type="protein sequence ID" value="RMX06641.1"/>
    <property type="molecule type" value="Genomic_DNA"/>
</dbReference>
<dbReference type="OrthoDB" id="2450120at2"/>
<dbReference type="Gene3D" id="1.10.540.10">
    <property type="entry name" value="Acyl-CoA dehydrogenase/oxidase, N-terminal domain"/>
    <property type="match status" value="1"/>
</dbReference>
<proteinExistence type="inferred from homology"/>
<accession>A0A3M6QUS7</accession>
<dbReference type="RefSeq" id="WP_122228314.1">
    <property type="nucleotide sequence ID" value="NZ_RDQO01000002.1"/>
</dbReference>
<reference evidence="7 8" key="1">
    <citation type="submission" date="2018-10" db="EMBL/GenBank/DDBJ databases">
        <title>Draft genome of Cortibacter populi DSM10536.</title>
        <authorList>
            <person name="Bernier A.-M."/>
            <person name="Bernard K."/>
        </authorList>
    </citation>
    <scope>NUCLEOTIDE SEQUENCE [LARGE SCALE GENOMIC DNA]</scope>
    <source>
        <strain evidence="7 8">DSM 105136</strain>
    </source>
</reference>
<dbReference type="InterPro" id="IPR009075">
    <property type="entry name" value="AcylCo_DH/oxidase_C"/>
</dbReference>
<dbReference type="Gene3D" id="1.20.140.10">
    <property type="entry name" value="Butyryl-CoA Dehydrogenase, subunit A, domain 3"/>
    <property type="match status" value="1"/>
</dbReference>
<keyword evidence="3" id="KW-0285">Flavoprotein</keyword>
<comment type="caution">
    <text evidence="7">The sequence shown here is derived from an EMBL/GenBank/DDBJ whole genome shotgun (WGS) entry which is preliminary data.</text>
</comment>
<evidence type="ECO:0000256" key="2">
    <source>
        <dbReference type="ARBA" id="ARBA00009347"/>
    </source>
</evidence>
<comment type="similarity">
    <text evidence="2">Belongs to the acyl-CoA dehydrogenase family.</text>
</comment>
<name>A0A3M6QUS7_9BURK</name>
<evidence type="ECO:0000259" key="6">
    <source>
        <dbReference type="Pfam" id="PF00441"/>
    </source>
</evidence>
<protein>
    <submittedName>
        <fullName evidence="7">Acyl-CoA dehydrogenase</fullName>
    </submittedName>
</protein>
<gene>
    <name evidence="7" type="ORF">D8I35_09015</name>
</gene>
<evidence type="ECO:0000256" key="4">
    <source>
        <dbReference type="ARBA" id="ARBA00022827"/>
    </source>
</evidence>
<comment type="cofactor">
    <cofactor evidence="1">
        <name>FAD</name>
        <dbReference type="ChEBI" id="CHEBI:57692"/>
    </cofactor>
</comment>
<evidence type="ECO:0000256" key="1">
    <source>
        <dbReference type="ARBA" id="ARBA00001974"/>
    </source>
</evidence>
<evidence type="ECO:0000256" key="3">
    <source>
        <dbReference type="ARBA" id="ARBA00022630"/>
    </source>
</evidence>
<keyword evidence="8" id="KW-1185">Reference proteome</keyword>
<sequence>MFTDAFETFLRGHCTPADVRAIEAGASHQPLWEALSGSGFLELMAAEEAGGAWLDLAGVLPMLSALGYHSVPLPAGQAIALRSLLPSEWEVPDGLPTFAPAALVQTDGSLLAPRVPFGLLAEQVLAQWDGVLWLLDAQAAQRRSCGIAHDASADLQWDAAHLPRHARRVADCCGASTLVAWGAALHAALLAGALTRSFELTLQYGNERSQFGRSIGKFQAIQHQLAVMAEHVAAARMAVACAFPAHQRVPALLPAAMAKARCSEAAGLVASIAHAVHGAIGITEEYDLQLSTRRLHAWRLAHGAETHWHGVVGAALLEQADTTVADFVRELQEA</sequence>
<dbReference type="SUPFAM" id="SSF56645">
    <property type="entry name" value="Acyl-CoA dehydrogenase NM domain-like"/>
    <property type="match status" value="1"/>
</dbReference>
<organism evidence="7 8">
    <name type="scientific">Corticibacter populi</name>
    <dbReference type="NCBI Taxonomy" id="1550736"/>
    <lineage>
        <taxon>Bacteria</taxon>
        <taxon>Pseudomonadati</taxon>
        <taxon>Pseudomonadota</taxon>
        <taxon>Betaproteobacteria</taxon>
        <taxon>Burkholderiales</taxon>
        <taxon>Comamonadaceae</taxon>
        <taxon>Corticibacter</taxon>
    </lineage>
</organism>
<dbReference type="PANTHER" id="PTHR43884:SF20">
    <property type="entry name" value="ACYL-COA DEHYDROGENASE FADE28"/>
    <property type="match status" value="1"/>
</dbReference>
<dbReference type="SUPFAM" id="SSF47203">
    <property type="entry name" value="Acyl-CoA dehydrogenase C-terminal domain-like"/>
    <property type="match status" value="1"/>
</dbReference>
<dbReference type="InterPro" id="IPR009100">
    <property type="entry name" value="AcylCoA_DH/oxidase_NM_dom_sf"/>
</dbReference>
<keyword evidence="5" id="KW-0560">Oxidoreductase</keyword>
<evidence type="ECO:0000313" key="8">
    <source>
        <dbReference type="Proteomes" id="UP000278006"/>
    </source>
</evidence>
<dbReference type="GO" id="GO:0003995">
    <property type="term" value="F:acyl-CoA dehydrogenase activity"/>
    <property type="evidence" value="ECO:0007669"/>
    <property type="project" value="TreeGrafter"/>
</dbReference>
<keyword evidence="4" id="KW-0274">FAD</keyword>
<dbReference type="AlphaFoldDB" id="A0A3M6QUS7"/>
<evidence type="ECO:0000313" key="7">
    <source>
        <dbReference type="EMBL" id="RMX06641.1"/>
    </source>
</evidence>
<dbReference type="Proteomes" id="UP000278006">
    <property type="component" value="Unassembled WGS sequence"/>
</dbReference>
<dbReference type="Pfam" id="PF00441">
    <property type="entry name" value="Acyl-CoA_dh_1"/>
    <property type="match status" value="1"/>
</dbReference>
<feature type="domain" description="Acyl-CoA dehydrogenase/oxidase C-terminal" evidence="6">
    <location>
        <begin position="179"/>
        <end position="305"/>
    </location>
</feature>
<dbReference type="InterPro" id="IPR037069">
    <property type="entry name" value="AcylCoA_DH/ox_N_sf"/>
</dbReference>